<keyword evidence="3" id="KW-1185">Reference proteome</keyword>
<accession>F9CYA3</accession>
<dbReference type="RefSeq" id="WP_007549470.1">
    <property type="nucleotide sequence ID" value="NZ_AFPU01000001.1"/>
</dbReference>
<evidence type="ECO:0000313" key="3">
    <source>
        <dbReference type="Proteomes" id="UP000004440"/>
    </source>
</evidence>
<dbReference type="Pfam" id="PF02350">
    <property type="entry name" value="Epimerase_2"/>
    <property type="match status" value="1"/>
</dbReference>
<dbReference type="InterPro" id="IPR043148">
    <property type="entry name" value="TagF_C"/>
</dbReference>
<evidence type="ECO:0000313" key="2">
    <source>
        <dbReference type="EMBL" id="EGP92881.1"/>
    </source>
</evidence>
<dbReference type="InterPro" id="IPR029767">
    <property type="entry name" value="WecB-like"/>
</dbReference>
<dbReference type="SUPFAM" id="SSF53756">
    <property type="entry name" value="UDP-Glycosyltransferase/glycogen phosphorylase"/>
    <property type="match status" value="1"/>
</dbReference>
<dbReference type="Proteomes" id="UP000004440">
    <property type="component" value="Unassembled WGS sequence"/>
</dbReference>
<dbReference type="Gene3D" id="3.40.50.12580">
    <property type="match status" value="1"/>
</dbReference>
<gene>
    <name evidence="2" type="ORF">MY1_0094</name>
</gene>
<dbReference type="PANTHER" id="PTHR43174:SF1">
    <property type="entry name" value="UDP-N-ACETYLGLUCOSAMINE 2-EPIMERASE"/>
    <property type="match status" value="1"/>
</dbReference>
<feature type="domain" description="UDP-N-acetylglucosamine 2-epimerase" evidence="1">
    <location>
        <begin position="327"/>
        <end position="543"/>
    </location>
</feature>
<name>F9CYA3_9ARCH</name>
<dbReference type="PANTHER" id="PTHR43174">
    <property type="entry name" value="UDP-N-ACETYLGLUCOSAMINE 2-EPIMERASE"/>
    <property type="match status" value="1"/>
</dbReference>
<reference evidence="2 3" key="1">
    <citation type="journal article" date="2011" name="J. Bacteriol.">
        <title>Genome Sequence of an Ammonia-Oxidizing Soil Archaeon, "Candidatus Nitrosoarchaeum koreensis" MY1.</title>
        <authorList>
            <person name="Kim B.K."/>
            <person name="Jung M.Y."/>
            <person name="Yu D.S."/>
            <person name="Park S.J."/>
            <person name="Oh T.K."/>
            <person name="Rhee S.K."/>
            <person name="Kim J.F."/>
        </authorList>
    </citation>
    <scope>NUCLEOTIDE SEQUENCE [LARGE SCALE GENOMIC DNA]</scope>
    <source>
        <strain evidence="2 3">MY1</strain>
    </source>
</reference>
<evidence type="ECO:0000259" key="1">
    <source>
        <dbReference type="Pfam" id="PF02350"/>
    </source>
</evidence>
<organism evidence="2 3">
    <name type="scientific">Nitrosarchaeum koreense MY1</name>
    <dbReference type="NCBI Taxonomy" id="1001994"/>
    <lineage>
        <taxon>Archaea</taxon>
        <taxon>Nitrososphaerota</taxon>
        <taxon>Nitrososphaeria</taxon>
        <taxon>Nitrosopumilales</taxon>
        <taxon>Nitrosopumilaceae</taxon>
        <taxon>Nitrosarchaeum</taxon>
    </lineage>
</organism>
<protein>
    <submittedName>
        <fullName evidence="2">Epimerase 2 domain containing protein</fullName>
    </submittedName>
</protein>
<dbReference type="AlphaFoldDB" id="F9CYA3"/>
<comment type="caution">
    <text evidence="2">The sequence shown here is derived from an EMBL/GenBank/DDBJ whole genome shotgun (WGS) entry which is preliminary data.</text>
</comment>
<dbReference type="EMBL" id="AFPU01000001">
    <property type="protein sequence ID" value="EGP92881.1"/>
    <property type="molecule type" value="Genomic_DNA"/>
</dbReference>
<sequence length="618" mass="71441">MSDFSTQIFLIDSTVNTDQFLKSNNDSKIITFDNTIHHLLLHNKIGHQVSDQYVSRSDLDDILKHSMIYARWYLLPEIKEILSFKDINLGELFYIEFQEFLISFLKRFLEIKRIFTKFPNSKFLVSHSLFPIISSLSANVELVGNVKEQLSIYNKIDVPVKIGGKQLTLTLNTSNVQKIQKILEKLSQGLIKKNQFKPNCNNVLLIDFTTIKYKSLLQSIPNFQLNVIKYDRRTSAVWNIESYSIIKQSHCMLENYSTLNDKSMDLRITQNQDFCNKIIDQIMMKEQLLSSFFSFDNQSFWSGIKTEFVNICEKRFLDASKEFELAEKILKKYQFSAVLIWSETGLLEQIMISLAKKLKIPIILLQHGLYSDSPELITKNKFYGVIPKTSDIILVWGPKFKEYLVENGLDKNKISEIGSTFFDPIFNNMIKPAIFQDSILLATDPYAFMYPHELTTEFMETYESMIKKVYEIASKQNKRLVIKTHPQKSTNEEEIAKQIDPTITVIKSGDIRPLIKSSSLVIVTDMSTVILEAQAMKKPVISVFLRDYYGTPEPFKSNLCQRININDLDEWVTNVINSNDFQNQVILKGTEFVDSYLVNQGTSSESLLKFLESMNNKA</sequence>
<proteinExistence type="predicted"/>
<dbReference type="InterPro" id="IPR003331">
    <property type="entry name" value="UDP_GlcNAc_Epimerase_2_dom"/>
</dbReference>
<dbReference type="STRING" id="1001994.MY1_0094"/>
<dbReference type="OrthoDB" id="3302at2157"/>